<sequence length="40" mass="4773">MYDKKIIQKKPYFITLVSFSFVNFALKKQKTTKETKTNTI</sequence>
<dbReference type="STRING" id="362413.RC62_1030"/>
<name>A0A0Q0S760_9FLAO</name>
<dbReference type="Proteomes" id="UP000050443">
    <property type="component" value="Unassembled WGS sequence"/>
</dbReference>
<proteinExistence type="predicted"/>
<evidence type="ECO:0000313" key="2">
    <source>
        <dbReference type="Proteomes" id="UP000050443"/>
    </source>
</evidence>
<accession>A0A0Q0S760</accession>
<dbReference type="AlphaFoldDB" id="A0A0Q0S760"/>
<reference evidence="1 2" key="1">
    <citation type="submission" date="2014-09" db="EMBL/GenBank/DDBJ databases">
        <title>Genome sequence of Flavobacterium aquidurense RC62.</title>
        <authorList>
            <person name="Kim J.F."/>
            <person name="Kwak M.-J."/>
        </authorList>
    </citation>
    <scope>NUCLEOTIDE SEQUENCE [LARGE SCALE GENOMIC DNA]</scope>
    <source>
        <strain evidence="1 2">RC62</strain>
    </source>
</reference>
<gene>
    <name evidence="1" type="ORF">RC62_1030</name>
</gene>
<dbReference type="EMBL" id="JRLF01000012">
    <property type="protein sequence ID" value="KQB39349.1"/>
    <property type="molecule type" value="Genomic_DNA"/>
</dbReference>
<dbReference type="PATRIC" id="fig|362413.3.peg.1003"/>
<evidence type="ECO:0000313" key="1">
    <source>
        <dbReference type="EMBL" id="KQB39349.1"/>
    </source>
</evidence>
<comment type="caution">
    <text evidence="1">The sequence shown here is derived from an EMBL/GenBank/DDBJ whole genome shotgun (WGS) entry which is preliminary data.</text>
</comment>
<organism evidence="1 2">
    <name type="scientific">Flavobacterium aquidurense</name>
    <dbReference type="NCBI Taxonomy" id="362413"/>
    <lineage>
        <taxon>Bacteria</taxon>
        <taxon>Pseudomonadati</taxon>
        <taxon>Bacteroidota</taxon>
        <taxon>Flavobacteriia</taxon>
        <taxon>Flavobacteriales</taxon>
        <taxon>Flavobacteriaceae</taxon>
        <taxon>Flavobacterium</taxon>
    </lineage>
</organism>
<protein>
    <submittedName>
        <fullName evidence="1">Uncharacterized protein</fullName>
    </submittedName>
</protein>